<dbReference type="PRINTS" id="PR00032">
    <property type="entry name" value="HTHARAC"/>
</dbReference>
<dbReference type="PROSITE" id="PS00041">
    <property type="entry name" value="HTH_ARAC_FAMILY_1"/>
    <property type="match status" value="1"/>
</dbReference>
<organism evidence="5 6">
    <name type="scientific">Pseudovibrio brasiliensis</name>
    <dbReference type="NCBI Taxonomy" id="1898042"/>
    <lineage>
        <taxon>Bacteria</taxon>
        <taxon>Pseudomonadati</taxon>
        <taxon>Pseudomonadota</taxon>
        <taxon>Alphaproteobacteria</taxon>
        <taxon>Hyphomicrobiales</taxon>
        <taxon>Stappiaceae</taxon>
        <taxon>Pseudovibrio</taxon>
    </lineage>
</organism>
<feature type="domain" description="HTH araC/xylS-type" evidence="4">
    <location>
        <begin position="169"/>
        <end position="270"/>
    </location>
</feature>
<dbReference type="PROSITE" id="PS01124">
    <property type="entry name" value="HTH_ARAC_FAMILY_2"/>
    <property type="match status" value="1"/>
</dbReference>
<dbReference type="SUPFAM" id="SSF46689">
    <property type="entry name" value="Homeodomain-like"/>
    <property type="match status" value="1"/>
</dbReference>
<dbReference type="Pfam" id="PF12833">
    <property type="entry name" value="HTH_18"/>
    <property type="match status" value="1"/>
</dbReference>
<dbReference type="Proteomes" id="UP000680706">
    <property type="component" value="Chromosome"/>
</dbReference>
<dbReference type="InterPro" id="IPR050204">
    <property type="entry name" value="AraC_XylS_family_regulators"/>
</dbReference>
<protein>
    <submittedName>
        <fullName evidence="5">AraC family transcriptional regulator</fullName>
    </submittedName>
</protein>
<accession>A0ABX8APZ2</accession>
<dbReference type="Pfam" id="PF20240">
    <property type="entry name" value="DUF6597"/>
    <property type="match status" value="1"/>
</dbReference>
<evidence type="ECO:0000256" key="2">
    <source>
        <dbReference type="ARBA" id="ARBA00023125"/>
    </source>
</evidence>
<gene>
    <name evidence="5" type="ORF">KGB56_18310</name>
</gene>
<dbReference type="SMART" id="SM00342">
    <property type="entry name" value="HTH_ARAC"/>
    <property type="match status" value="1"/>
</dbReference>
<evidence type="ECO:0000256" key="1">
    <source>
        <dbReference type="ARBA" id="ARBA00023015"/>
    </source>
</evidence>
<dbReference type="InterPro" id="IPR018060">
    <property type="entry name" value="HTH_AraC"/>
</dbReference>
<evidence type="ECO:0000256" key="3">
    <source>
        <dbReference type="ARBA" id="ARBA00023163"/>
    </source>
</evidence>
<dbReference type="InterPro" id="IPR046532">
    <property type="entry name" value="DUF6597"/>
</dbReference>
<reference evidence="5 6" key="1">
    <citation type="journal article" date="2021" name="Angew. Chem. Int. Ed. Engl.">
        <title>A novel family of nonribosomal peptides modulate collective behavior in Pseudovibrio bacteria isolated from marine sponges.</title>
        <authorList>
            <person name="Ioca L.P."/>
            <person name="Dai Y."/>
            <person name="Kunakom S."/>
            <person name="Diaz-Espinosa J."/>
            <person name="Krunic A."/>
            <person name="Crnkovic C.M."/>
            <person name="Orjala J."/>
            <person name="Sanchez L.M."/>
            <person name="Ferreira A.G."/>
            <person name="Berlinck R.G.S."/>
            <person name="Eustaquio A.S."/>
        </authorList>
    </citation>
    <scope>NUCLEOTIDE SEQUENCE [LARGE SCALE GENOMIC DNA]</scope>
    <source>
        <strain evidence="5 6">Ab134</strain>
    </source>
</reference>
<keyword evidence="3" id="KW-0804">Transcription</keyword>
<keyword evidence="6" id="KW-1185">Reference proteome</keyword>
<evidence type="ECO:0000259" key="4">
    <source>
        <dbReference type="PROSITE" id="PS01124"/>
    </source>
</evidence>
<dbReference type="EMBL" id="CP074126">
    <property type="protein sequence ID" value="QUS55271.1"/>
    <property type="molecule type" value="Genomic_DNA"/>
</dbReference>
<dbReference type="RefSeq" id="WP_075697920.1">
    <property type="nucleotide sequence ID" value="NZ_CP074126.1"/>
</dbReference>
<dbReference type="PANTHER" id="PTHR46796:SF13">
    <property type="entry name" value="HTH-TYPE TRANSCRIPTIONAL ACTIVATOR RHAS"/>
    <property type="match status" value="1"/>
</dbReference>
<keyword evidence="1" id="KW-0805">Transcription regulation</keyword>
<proteinExistence type="predicted"/>
<evidence type="ECO:0000313" key="6">
    <source>
        <dbReference type="Proteomes" id="UP000680706"/>
    </source>
</evidence>
<dbReference type="InterPro" id="IPR009057">
    <property type="entry name" value="Homeodomain-like_sf"/>
</dbReference>
<keyword evidence="2" id="KW-0238">DNA-binding</keyword>
<evidence type="ECO:0000313" key="5">
    <source>
        <dbReference type="EMBL" id="QUS55271.1"/>
    </source>
</evidence>
<dbReference type="InterPro" id="IPR020449">
    <property type="entry name" value="Tscrpt_reg_AraC-type_HTH"/>
</dbReference>
<sequence>MLMPNQDDTSNQISGLLNQQCSLQHFNLDWIEPAAPLQEAIEFYWLITWDLRDKPPYEQANLPHPSQHIVIDTTQTTGVFGINTGVFHYTLQQTGRVFGVKFRPGAFADFFHYNPSQLLNTYESIEPFLKVSEQQLISDLREATLPKAFAEQIDERLIKLRQPLTPKARDARALVELIAQSDEINNLTDLSKISGIQPRTIQRLFQSHVGVNPKWVIERYRMLAAVDAINQGQNLSLTDLAHSLGYFDHAHFSKAFKKLTGHTPSHYLPEAEPASI</sequence>
<dbReference type="Gene3D" id="1.10.10.60">
    <property type="entry name" value="Homeodomain-like"/>
    <property type="match status" value="1"/>
</dbReference>
<dbReference type="InterPro" id="IPR018062">
    <property type="entry name" value="HTH_AraC-typ_CS"/>
</dbReference>
<name>A0ABX8APZ2_9HYPH</name>
<dbReference type="PANTHER" id="PTHR46796">
    <property type="entry name" value="HTH-TYPE TRANSCRIPTIONAL ACTIVATOR RHAS-RELATED"/>
    <property type="match status" value="1"/>
</dbReference>